<dbReference type="AlphaFoldDB" id="A0A2T2ZWZ9"/>
<feature type="compositionally biased region" description="Low complexity" evidence="1">
    <location>
        <begin position="257"/>
        <end position="273"/>
    </location>
</feature>
<name>A0A2T2ZWZ9_9PEZI</name>
<evidence type="ECO:0000313" key="3">
    <source>
        <dbReference type="Proteomes" id="UP000241462"/>
    </source>
</evidence>
<evidence type="ECO:0000313" key="2">
    <source>
        <dbReference type="EMBL" id="PSR78728.1"/>
    </source>
</evidence>
<organism evidence="2 3">
    <name type="scientific">Coniella lustricola</name>
    <dbReference type="NCBI Taxonomy" id="2025994"/>
    <lineage>
        <taxon>Eukaryota</taxon>
        <taxon>Fungi</taxon>
        <taxon>Dikarya</taxon>
        <taxon>Ascomycota</taxon>
        <taxon>Pezizomycotina</taxon>
        <taxon>Sordariomycetes</taxon>
        <taxon>Sordariomycetidae</taxon>
        <taxon>Diaporthales</taxon>
        <taxon>Schizoparmaceae</taxon>
        <taxon>Coniella</taxon>
    </lineage>
</organism>
<reference evidence="2 3" key="1">
    <citation type="journal article" date="2018" name="Mycol. Prog.">
        <title>Coniella lustricola, a new species from submerged detritus.</title>
        <authorList>
            <person name="Raudabaugh D.B."/>
            <person name="Iturriaga T."/>
            <person name="Carver A."/>
            <person name="Mondo S."/>
            <person name="Pangilinan J."/>
            <person name="Lipzen A."/>
            <person name="He G."/>
            <person name="Amirebrahimi M."/>
            <person name="Grigoriev I.V."/>
            <person name="Miller A.N."/>
        </authorList>
    </citation>
    <scope>NUCLEOTIDE SEQUENCE [LARGE SCALE GENOMIC DNA]</scope>
    <source>
        <strain evidence="2 3">B22-T-1</strain>
    </source>
</reference>
<feature type="compositionally biased region" description="Polar residues" evidence="1">
    <location>
        <begin position="197"/>
        <end position="241"/>
    </location>
</feature>
<dbReference type="EMBL" id="KZ678595">
    <property type="protein sequence ID" value="PSR78728.1"/>
    <property type="molecule type" value="Genomic_DNA"/>
</dbReference>
<protein>
    <submittedName>
        <fullName evidence="2">Uncharacterized protein</fullName>
    </submittedName>
</protein>
<sequence length="515" mass="53918">MAALPTTLHRPAHAGDGAGYEAIHGLREQIHENSQFLSPSTSTTSSSPSLSLIVTRESEGGYKAIVLLTQNSTSREPLLVSESFETPVLALEGLLVCSADAVRDWISVNGFGYGNKSVEGGGGGCGCCGGKGDGCGLEHAASPEALLLEEPSGSTSGGRGGAAATGEHFQNQAHLQRQPQPQPPSQPQQPPQPQSQGQTPTTVASTQASQPSVSATPSTAPQQTNFSSAVSVKSTPTTEAGTSSYNPTPTSPPPASSPHASCPRPATTATALPTAGKIEYRLIIRLQHMGSQKARFHHHDSTVSGSDDTIHTLADPRCGGSGSECSVSNIVATPESPEYHVLAYGVASRAEMHSVALRYISEVYDLALTPFELASKSTLASRSLGGADARTCKTGCSLSSSSDAYGKSTLSVATPYTPAPASVPSTANTTGPTSSRSYIRTIVSRVTFMVDDVGRQEAYDLASCTENDFGPYCEEMAARLALLGRGDEGAERTWRRRDGPWMLPLFEVVCTRFWV</sequence>
<proteinExistence type="predicted"/>
<dbReference type="OrthoDB" id="5148182at2759"/>
<dbReference type="Proteomes" id="UP000241462">
    <property type="component" value="Unassembled WGS sequence"/>
</dbReference>
<feature type="compositionally biased region" description="Pro residues" evidence="1">
    <location>
        <begin position="180"/>
        <end position="193"/>
    </location>
</feature>
<evidence type="ECO:0000256" key="1">
    <source>
        <dbReference type="SAM" id="MobiDB-lite"/>
    </source>
</evidence>
<gene>
    <name evidence="2" type="ORF">BD289DRAFT_115958</name>
</gene>
<accession>A0A2T2ZWZ9</accession>
<dbReference type="STRING" id="2025994.A0A2T2ZWZ9"/>
<keyword evidence="3" id="KW-1185">Reference proteome</keyword>
<dbReference type="InParanoid" id="A0A2T2ZWZ9"/>
<feature type="region of interest" description="Disordered" evidence="1">
    <location>
        <begin position="170"/>
        <end position="273"/>
    </location>
</feature>